<reference evidence="3 4" key="1">
    <citation type="journal article" date="2014" name="Antonie Van Leeuwenhoek">
        <title>Hyphomonas beringensis sp. nov. and Hyphomonas chukchiensis sp. nov., isolated from surface seawater of the Bering Sea and Chukchi Sea.</title>
        <authorList>
            <person name="Li C."/>
            <person name="Lai Q."/>
            <person name="Li G."/>
            <person name="Dong C."/>
            <person name="Wang J."/>
            <person name="Liao Y."/>
            <person name="Shao Z."/>
        </authorList>
    </citation>
    <scope>NUCLEOTIDE SEQUENCE [LARGE SCALE GENOMIC DNA]</scope>
    <source>
        <strain evidence="3 4">BH-BN04-4</strain>
    </source>
</reference>
<organism evidence="3 4">
    <name type="scientific">Hyphomonas chukchiensis</name>
    <dbReference type="NCBI Taxonomy" id="1280947"/>
    <lineage>
        <taxon>Bacteria</taxon>
        <taxon>Pseudomonadati</taxon>
        <taxon>Pseudomonadota</taxon>
        <taxon>Alphaproteobacteria</taxon>
        <taxon>Hyphomonadales</taxon>
        <taxon>Hyphomonadaceae</taxon>
        <taxon>Hyphomonas</taxon>
    </lineage>
</organism>
<evidence type="ECO:0000256" key="1">
    <source>
        <dbReference type="SAM" id="MobiDB-lite"/>
    </source>
</evidence>
<dbReference type="STRING" id="1280947.HY30_13805"/>
<comment type="caution">
    <text evidence="3">The sequence shown here is derived from an EMBL/GenBank/DDBJ whole genome shotgun (WGS) entry which is preliminary data.</text>
</comment>
<dbReference type="EMBL" id="AWFG01000013">
    <property type="protein sequence ID" value="KCZ59675.1"/>
    <property type="molecule type" value="Genomic_DNA"/>
</dbReference>
<dbReference type="AlphaFoldDB" id="A0A062ULX8"/>
<keyword evidence="4" id="KW-1185">Reference proteome</keyword>
<sequence>MTKNIWKPLRLVMIAGAASTVLVACGKGGGGNDVFMPPPPPPPPAPANIEDQFGAGFAAAFGKMTTDDPNPVAAGDVIDVDKTADPVDVPDPS</sequence>
<dbReference type="PROSITE" id="PS51257">
    <property type="entry name" value="PROKAR_LIPOPROTEIN"/>
    <property type="match status" value="1"/>
</dbReference>
<feature type="signal peptide" evidence="2">
    <location>
        <begin position="1"/>
        <end position="23"/>
    </location>
</feature>
<protein>
    <recommendedName>
        <fullName evidence="5">Lipoprotein</fullName>
    </recommendedName>
</protein>
<accession>A0A062ULX8</accession>
<dbReference type="Proteomes" id="UP000027190">
    <property type="component" value="Unassembled WGS sequence"/>
</dbReference>
<evidence type="ECO:0000256" key="2">
    <source>
        <dbReference type="SAM" id="SignalP"/>
    </source>
</evidence>
<gene>
    <name evidence="3" type="ORF">HY30_13805</name>
</gene>
<dbReference type="PATRIC" id="fig|1280947.3.peg.1088"/>
<dbReference type="OrthoDB" id="9884465at2"/>
<evidence type="ECO:0000313" key="3">
    <source>
        <dbReference type="EMBL" id="KCZ59675.1"/>
    </source>
</evidence>
<feature type="chain" id="PRO_5001618427" description="Lipoprotein" evidence="2">
    <location>
        <begin position="24"/>
        <end position="93"/>
    </location>
</feature>
<name>A0A062ULX8_9PROT</name>
<dbReference type="RefSeq" id="WP_034737940.1">
    <property type="nucleotide sequence ID" value="NZ_AWFG01000013.1"/>
</dbReference>
<keyword evidence="2" id="KW-0732">Signal</keyword>
<proteinExistence type="predicted"/>
<evidence type="ECO:0008006" key="5">
    <source>
        <dbReference type="Google" id="ProtNLM"/>
    </source>
</evidence>
<evidence type="ECO:0000313" key="4">
    <source>
        <dbReference type="Proteomes" id="UP000027190"/>
    </source>
</evidence>
<feature type="region of interest" description="Disordered" evidence="1">
    <location>
        <begin position="64"/>
        <end position="93"/>
    </location>
</feature>